<dbReference type="AlphaFoldDB" id="A0AB39HPY6"/>
<dbReference type="GO" id="GO:0005524">
    <property type="term" value="F:ATP binding"/>
    <property type="evidence" value="ECO:0007669"/>
    <property type="project" value="UniProtKB-KW"/>
</dbReference>
<keyword evidence="3" id="KW-0347">Helicase</keyword>
<evidence type="ECO:0000256" key="3">
    <source>
        <dbReference type="ARBA" id="ARBA00022806"/>
    </source>
</evidence>
<dbReference type="RefSeq" id="WP_368653036.1">
    <property type="nucleotide sequence ID" value="NZ_CP162599.1"/>
</dbReference>
<dbReference type="GO" id="GO:0016787">
    <property type="term" value="F:hydrolase activity"/>
    <property type="evidence" value="ECO:0007669"/>
    <property type="project" value="UniProtKB-KW"/>
</dbReference>
<dbReference type="Gene3D" id="3.40.50.300">
    <property type="entry name" value="P-loop containing nucleotide triphosphate hydrolases"/>
    <property type="match status" value="2"/>
</dbReference>
<dbReference type="InterPro" id="IPR033186">
    <property type="entry name" value="HerA_C"/>
</dbReference>
<sequence>MTNSNPFDNKYFLGYINHVNPQYVKVHFPSSTLLSKTFFSGEEFNGGLVGNFVTIEGENHGFIGKISEIDLPEKERLALSDKSFRSSDLHPTAKIEILLSFDYFESNKANNSFNTFPSIGSKVYVCSSSFIQKYVLRFGEKEKSDKTLFLDLGRLTSNKDTKVVVSQQSVFSRHCAVVGTTGGGKSWTISKLLEGISKNRTKAILLDPTGEYSTLSELDTVESLILGEDIHFSYKNLTIEDLFFLIKPSEKTQAPKLLEAIRSLKCVRVYKENQEDQYNDYIKEFVNTDLLIKSGKNIKNFERFVYLKYKEIETGYLDFDISKLEHQIREECIWANDWENKELFGRINEQDFGYCLSMITRIGNLMKTDLFNSIFNFDNSLTSDSLTDRINSFISSDSTLLRIGFENIGFEFQAREIVANAIGKYLLNKARDKVFKEDPIVLFIDEAHQFLNNSIVDDYFDTKNLSAFDQIAKESRKYGLFLCLATQMPRDIPLGTLSQMGTFLVHRLINYNDKEAVRQACSSANAAILDFLPVLGEGEAILTGVDFSMPLSIKVNPPVIPPDSKTPVFRKMS</sequence>
<gene>
    <name evidence="9" type="ORF">AB4Y30_15165</name>
</gene>
<evidence type="ECO:0000256" key="6">
    <source>
        <dbReference type="ARBA" id="ARBA00023235"/>
    </source>
</evidence>
<proteinExistence type="predicted"/>
<feature type="domain" description="Helicase HerA-like C-terminal" evidence="8">
    <location>
        <begin position="440"/>
        <end position="565"/>
    </location>
</feature>
<dbReference type="PANTHER" id="PTHR42957:SF1">
    <property type="entry name" value="HELICASE MJ1565-RELATED"/>
    <property type="match status" value="1"/>
</dbReference>
<evidence type="ECO:0000256" key="4">
    <source>
        <dbReference type="ARBA" id="ARBA00022840"/>
    </source>
</evidence>
<organism evidence="9">
    <name type="scientific">Ornithinibacillus sp. 4-3</name>
    <dbReference type="NCBI Taxonomy" id="3231488"/>
    <lineage>
        <taxon>Bacteria</taxon>
        <taxon>Bacillati</taxon>
        <taxon>Bacillota</taxon>
        <taxon>Bacilli</taxon>
        <taxon>Bacillales</taxon>
        <taxon>Bacillaceae</taxon>
        <taxon>Ornithinibacillus</taxon>
    </lineage>
</organism>
<dbReference type="GO" id="GO:0003677">
    <property type="term" value="F:DNA binding"/>
    <property type="evidence" value="ECO:0007669"/>
    <property type="project" value="UniProtKB-KW"/>
</dbReference>
<reference evidence="9" key="1">
    <citation type="submission" date="2024-07" db="EMBL/GenBank/DDBJ databases">
        <title>Halotolerant mesophilic bacterium Ornithinibacillus sp. 4-3, sp. nov., isolated from soil.</title>
        <authorList>
            <person name="Sidarenka A.V."/>
            <person name="Guliayeva D.E."/>
            <person name="Leanovich S.I."/>
            <person name="Hileuskaya K.S."/>
            <person name="Akhremchuk A.E."/>
            <person name="Sikolenko M.A."/>
            <person name="Valentovich L.N."/>
        </authorList>
    </citation>
    <scope>NUCLEOTIDE SEQUENCE</scope>
    <source>
        <strain evidence="9">4-3</strain>
    </source>
</reference>
<dbReference type="EMBL" id="CP162599">
    <property type="protein sequence ID" value="XDK32330.1"/>
    <property type="molecule type" value="Genomic_DNA"/>
</dbReference>
<keyword evidence="6" id="KW-0413">Isomerase</keyword>
<dbReference type="Pfam" id="PF01935">
    <property type="entry name" value="DUF87"/>
    <property type="match status" value="1"/>
</dbReference>
<dbReference type="InterPro" id="IPR002789">
    <property type="entry name" value="HerA_central"/>
</dbReference>
<evidence type="ECO:0000259" key="7">
    <source>
        <dbReference type="Pfam" id="PF01935"/>
    </source>
</evidence>
<dbReference type="InterPro" id="IPR008571">
    <property type="entry name" value="HerA-like"/>
</dbReference>
<evidence type="ECO:0000259" key="8">
    <source>
        <dbReference type="Pfam" id="PF05872"/>
    </source>
</evidence>
<dbReference type="InterPro" id="IPR027417">
    <property type="entry name" value="P-loop_NTPase"/>
</dbReference>
<feature type="domain" description="Helicase HerA central" evidence="7">
    <location>
        <begin position="151"/>
        <end position="298"/>
    </location>
</feature>
<keyword evidence="1" id="KW-0547">Nucleotide-binding</keyword>
<dbReference type="SUPFAM" id="SSF52540">
    <property type="entry name" value="P-loop containing nucleoside triphosphate hydrolases"/>
    <property type="match status" value="1"/>
</dbReference>
<evidence type="ECO:0000256" key="5">
    <source>
        <dbReference type="ARBA" id="ARBA00023125"/>
    </source>
</evidence>
<dbReference type="Pfam" id="PF05872">
    <property type="entry name" value="HerA_C"/>
    <property type="match status" value="1"/>
</dbReference>
<dbReference type="PANTHER" id="PTHR42957">
    <property type="entry name" value="HELICASE MJ1565-RELATED"/>
    <property type="match status" value="1"/>
</dbReference>
<keyword evidence="2" id="KW-0378">Hydrolase</keyword>
<evidence type="ECO:0000256" key="2">
    <source>
        <dbReference type="ARBA" id="ARBA00022801"/>
    </source>
</evidence>
<evidence type="ECO:0000256" key="1">
    <source>
        <dbReference type="ARBA" id="ARBA00022741"/>
    </source>
</evidence>
<evidence type="ECO:0000313" key="9">
    <source>
        <dbReference type="EMBL" id="XDK32330.1"/>
    </source>
</evidence>
<name>A0AB39HPY6_9BACI</name>
<keyword evidence="4 9" id="KW-0067">ATP-binding</keyword>
<accession>A0AB39HPY6</accession>
<dbReference type="GO" id="GO:0004386">
    <property type="term" value="F:helicase activity"/>
    <property type="evidence" value="ECO:0007669"/>
    <property type="project" value="UniProtKB-KW"/>
</dbReference>
<protein>
    <submittedName>
        <fullName evidence="9">ATP-binding protein</fullName>
    </submittedName>
</protein>
<keyword evidence="5" id="KW-0238">DNA-binding</keyword>